<dbReference type="Pfam" id="PF00581">
    <property type="entry name" value="Rhodanese"/>
    <property type="match status" value="1"/>
</dbReference>
<dbReference type="PROSITE" id="PS50206">
    <property type="entry name" value="RHODANESE_3"/>
    <property type="match status" value="1"/>
</dbReference>
<dbReference type="Proteomes" id="UP000193100">
    <property type="component" value="Chromosome"/>
</dbReference>
<dbReference type="GeneID" id="77256145"/>
<dbReference type="CDD" id="cd00158">
    <property type="entry name" value="RHOD"/>
    <property type="match status" value="1"/>
</dbReference>
<dbReference type="PANTHER" id="PTHR43031:SF1">
    <property type="entry name" value="PYRIDINE NUCLEOTIDE-DISULPHIDE OXIDOREDUCTASE"/>
    <property type="match status" value="1"/>
</dbReference>
<dbReference type="STRING" id="1420917.AU15_21530"/>
<evidence type="ECO:0000313" key="3">
    <source>
        <dbReference type="Proteomes" id="UP000193100"/>
    </source>
</evidence>
<dbReference type="RefSeq" id="WP_085680664.1">
    <property type="nucleotide sequence ID" value="NZ_CP020931.1"/>
</dbReference>
<dbReference type="InterPro" id="IPR036873">
    <property type="entry name" value="Rhodanese-like_dom_sf"/>
</dbReference>
<dbReference type="SMART" id="SM00450">
    <property type="entry name" value="RHOD"/>
    <property type="match status" value="1"/>
</dbReference>
<feature type="domain" description="Rhodanese" evidence="1">
    <location>
        <begin position="16"/>
        <end position="106"/>
    </location>
</feature>
<reference evidence="2 3" key="1">
    <citation type="submission" date="2017-04" db="EMBL/GenBank/DDBJ databases">
        <title>Genome Sequence of Marinobacter salarius strain SMR5 Isolated from a culture of the Diatom Skeletonema marinoi.</title>
        <authorList>
            <person name="Topel M."/>
            <person name="Pinder M.I.M."/>
            <person name="Johansson O.N."/>
            <person name="Kourtchenko O."/>
            <person name="Godhe A."/>
            <person name="Clarke A.K."/>
        </authorList>
    </citation>
    <scope>NUCLEOTIDE SEQUENCE [LARGE SCALE GENOMIC DNA]</scope>
    <source>
        <strain evidence="2 3">SMR5</strain>
    </source>
</reference>
<dbReference type="EMBL" id="CP020931">
    <property type="protein sequence ID" value="ARM84272.1"/>
    <property type="molecule type" value="Genomic_DNA"/>
</dbReference>
<organism evidence="2 3">
    <name type="scientific">Marinobacter salarius</name>
    <dbReference type="NCBI Taxonomy" id="1420917"/>
    <lineage>
        <taxon>Bacteria</taxon>
        <taxon>Pseudomonadati</taxon>
        <taxon>Pseudomonadota</taxon>
        <taxon>Gammaproteobacteria</taxon>
        <taxon>Pseudomonadales</taxon>
        <taxon>Marinobacteraceae</taxon>
        <taxon>Marinobacter</taxon>
    </lineage>
</organism>
<accession>A0A1W6KAC8</accession>
<sequence length="108" mass="12375">MKSISRDDLKQMNETEHEDFVLINVLPRDAFNREHIRTSISVPVEEPSFLEQVEAVTGSKDRKIVVYCANFECDASPKAAKKLEDAGFTEVYDYEGGTEDWFNRKRAA</sequence>
<protein>
    <submittedName>
        <fullName evidence="2">Molybdopterin biosynthesis protein MoeB</fullName>
    </submittedName>
</protein>
<evidence type="ECO:0000313" key="2">
    <source>
        <dbReference type="EMBL" id="ARM84272.1"/>
    </source>
</evidence>
<name>A0A1W6KAC8_9GAMM</name>
<dbReference type="InterPro" id="IPR050229">
    <property type="entry name" value="GlpE_sulfurtransferase"/>
</dbReference>
<proteinExistence type="predicted"/>
<dbReference type="InterPro" id="IPR001763">
    <property type="entry name" value="Rhodanese-like_dom"/>
</dbReference>
<dbReference type="SUPFAM" id="SSF52821">
    <property type="entry name" value="Rhodanese/Cell cycle control phosphatase"/>
    <property type="match status" value="1"/>
</dbReference>
<gene>
    <name evidence="2" type="ORF">MARSALSMR5_02199</name>
</gene>
<dbReference type="Gene3D" id="3.40.250.10">
    <property type="entry name" value="Rhodanese-like domain"/>
    <property type="match status" value="1"/>
</dbReference>
<dbReference type="AlphaFoldDB" id="A0A1W6KAC8"/>
<dbReference type="PANTHER" id="PTHR43031">
    <property type="entry name" value="FAD-DEPENDENT OXIDOREDUCTASE"/>
    <property type="match status" value="1"/>
</dbReference>
<evidence type="ECO:0000259" key="1">
    <source>
        <dbReference type="PROSITE" id="PS50206"/>
    </source>
</evidence>